<evidence type="ECO:0000256" key="1">
    <source>
        <dbReference type="ARBA" id="ARBA00023125"/>
    </source>
</evidence>
<evidence type="ECO:0000313" key="7">
    <source>
        <dbReference type="Proteomes" id="UP001597176"/>
    </source>
</evidence>
<keyword evidence="2" id="KW-0597">Phosphoprotein</keyword>
<dbReference type="PROSITE" id="PS51755">
    <property type="entry name" value="OMPR_PHOB"/>
    <property type="match status" value="1"/>
</dbReference>
<dbReference type="CDD" id="cd00383">
    <property type="entry name" value="trans_reg_C"/>
    <property type="match status" value="1"/>
</dbReference>
<dbReference type="Pfam" id="PF00072">
    <property type="entry name" value="Response_reg"/>
    <property type="match status" value="1"/>
</dbReference>
<keyword evidence="1 3" id="KW-0238">DNA-binding</keyword>
<sequence length="234" mass="26305">MSLTILVIDDEPPIRRLLRMGLTTQGYTIVEAPNGRTALDLLGRERVDLAILDLGLPDMRGHDLLRAIRERHRDLPVLVLSSRDDEPGKVEALDLGADDYVTKPFGMGELLARIRTALRHQLAQQGELPVFQVDGLSVDLVRRIVRVNGAEVKLTPREYDFLRVFVQHAGKALTHSQLMSAVSASSDPQYLRVYIRSLRQKLEADPERPRILLTETGVGYRMRAPEDAGRDSVR</sequence>
<dbReference type="SUPFAM" id="SSF52172">
    <property type="entry name" value="CheY-like"/>
    <property type="match status" value="1"/>
</dbReference>
<dbReference type="PANTHER" id="PTHR48111">
    <property type="entry name" value="REGULATOR OF RPOS"/>
    <property type="match status" value="1"/>
</dbReference>
<evidence type="ECO:0000259" key="4">
    <source>
        <dbReference type="PROSITE" id="PS50110"/>
    </source>
</evidence>
<dbReference type="RefSeq" id="WP_238207179.1">
    <property type="nucleotide sequence ID" value="NZ_JBHTND010000023.1"/>
</dbReference>
<evidence type="ECO:0000259" key="5">
    <source>
        <dbReference type="PROSITE" id="PS51755"/>
    </source>
</evidence>
<feature type="modified residue" description="4-aspartylphosphate" evidence="2">
    <location>
        <position position="53"/>
    </location>
</feature>
<dbReference type="Proteomes" id="UP001597176">
    <property type="component" value="Unassembled WGS sequence"/>
</dbReference>
<dbReference type="InterPro" id="IPR001789">
    <property type="entry name" value="Sig_transdc_resp-reg_receiver"/>
</dbReference>
<dbReference type="PANTHER" id="PTHR48111:SF50">
    <property type="entry name" value="KDP OPERON TRANSCRIPTIONAL REGULATORY PROTEIN KDPE"/>
    <property type="match status" value="1"/>
</dbReference>
<dbReference type="Gene3D" id="1.10.10.10">
    <property type="entry name" value="Winged helix-like DNA-binding domain superfamily/Winged helix DNA-binding domain"/>
    <property type="match status" value="1"/>
</dbReference>
<comment type="caution">
    <text evidence="6">The sequence shown here is derived from an EMBL/GenBank/DDBJ whole genome shotgun (WGS) entry which is preliminary data.</text>
</comment>
<dbReference type="CDD" id="cd17574">
    <property type="entry name" value="REC_OmpR"/>
    <property type="match status" value="1"/>
</dbReference>
<gene>
    <name evidence="6" type="ORF">ACFQ4G_16065</name>
</gene>
<dbReference type="SMART" id="SM00862">
    <property type="entry name" value="Trans_reg_C"/>
    <property type="match status" value="1"/>
</dbReference>
<protein>
    <submittedName>
        <fullName evidence="6">Response regulator transcription factor</fullName>
    </submittedName>
</protein>
<dbReference type="Pfam" id="PF00486">
    <property type="entry name" value="Trans_reg_C"/>
    <property type="match status" value="1"/>
</dbReference>
<dbReference type="InterPro" id="IPR039420">
    <property type="entry name" value="WalR-like"/>
</dbReference>
<dbReference type="Gene3D" id="6.10.250.690">
    <property type="match status" value="1"/>
</dbReference>
<evidence type="ECO:0000256" key="2">
    <source>
        <dbReference type="PROSITE-ProRule" id="PRU00169"/>
    </source>
</evidence>
<dbReference type="Gene3D" id="3.40.50.2300">
    <property type="match status" value="1"/>
</dbReference>
<dbReference type="InterPro" id="IPR001867">
    <property type="entry name" value="OmpR/PhoB-type_DNA-bd"/>
</dbReference>
<feature type="domain" description="Response regulatory" evidence="4">
    <location>
        <begin position="4"/>
        <end position="118"/>
    </location>
</feature>
<dbReference type="InterPro" id="IPR036388">
    <property type="entry name" value="WH-like_DNA-bd_sf"/>
</dbReference>
<dbReference type="InterPro" id="IPR011006">
    <property type="entry name" value="CheY-like_superfamily"/>
</dbReference>
<dbReference type="SMART" id="SM00448">
    <property type="entry name" value="REC"/>
    <property type="match status" value="1"/>
</dbReference>
<accession>A0ABW3X0F3</accession>
<proteinExistence type="predicted"/>
<keyword evidence="7" id="KW-1185">Reference proteome</keyword>
<evidence type="ECO:0000313" key="6">
    <source>
        <dbReference type="EMBL" id="MFD1303089.1"/>
    </source>
</evidence>
<organism evidence="6 7">
    <name type="scientific">Methylobacterium marchantiae</name>
    <dbReference type="NCBI Taxonomy" id="600331"/>
    <lineage>
        <taxon>Bacteria</taxon>
        <taxon>Pseudomonadati</taxon>
        <taxon>Pseudomonadota</taxon>
        <taxon>Alphaproteobacteria</taxon>
        <taxon>Hyphomicrobiales</taxon>
        <taxon>Methylobacteriaceae</taxon>
        <taxon>Methylobacterium</taxon>
    </lineage>
</organism>
<evidence type="ECO:0000256" key="3">
    <source>
        <dbReference type="PROSITE-ProRule" id="PRU01091"/>
    </source>
</evidence>
<feature type="domain" description="OmpR/PhoB-type" evidence="5">
    <location>
        <begin position="128"/>
        <end position="224"/>
    </location>
</feature>
<dbReference type="EMBL" id="JBHTND010000023">
    <property type="protein sequence ID" value="MFD1303089.1"/>
    <property type="molecule type" value="Genomic_DNA"/>
</dbReference>
<reference evidence="7" key="1">
    <citation type="journal article" date="2019" name="Int. J. Syst. Evol. Microbiol.">
        <title>The Global Catalogue of Microorganisms (GCM) 10K type strain sequencing project: providing services to taxonomists for standard genome sequencing and annotation.</title>
        <authorList>
            <consortium name="The Broad Institute Genomics Platform"/>
            <consortium name="The Broad Institute Genome Sequencing Center for Infectious Disease"/>
            <person name="Wu L."/>
            <person name="Ma J."/>
        </authorList>
    </citation>
    <scope>NUCLEOTIDE SEQUENCE [LARGE SCALE GENOMIC DNA]</scope>
    <source>
        <strain evidence="7">CCUG 56108</strain>
    </source>
</reference>
<name>A0ABW3X0F3_9HYPH</name>
<dbReference type="PROSITE" id="PS50110">
    <property type="entry name" value="RESPONSE_REGULATORY"/>
    <property type="match status" value="1"/>
</dbReference>
<feature type="DNA-binding region" description="OmpR/PhoB-type" evidence="3">
    <location>
        <begin position="128"/>
        <end position="224"/>
    </location>
</feature>